<reference evidence="1" key="1">
    <citation type="submission" date="2019-04" db="EMBL/GenBank/DDBJ databases">
        <title>Genome sequencing of Clostridium botulinum Groups I-IV and Clostridium butyricum.</title>
        <authorList>
            <person name="Brunt J."/>
            <person name="Van Vliet A.H.M."/>
            <person name="Stringer S.C."/>
            <person name="Carter A.T."/>
            <person name="Peck M.W."/>
        </authorList>
    </citation>
    <scope>NUCLEOTIDE SEQUENCE</scope>
    <source>
        <strain evidence="1">IFR 15/031</strain>
    </source>
</reference>
<organism evidence="1">
    <name type="scientific">Clostridium botulinum</name>
    <dbReference type="NCBI Taxonomy" id="1491"/>
    <lineage>
        <taxon>Bacteria</taxon>
        <taxon>Bacillati</taxon>
        <taxon>Bacillota</taxon>
        <taxon>Clostridia</taxon>
        <taxon>Eubacteriales</taxon>
        <taxon>Clostridiaceae</taxon>
        <taxon>Clostridium</taxon>
    </lineage>
</organism>
<dbReference type="InterPro" id="IPR046639">
    <property type="entry name" value="DUF6751"/>
</dbReference>
<name>A0A6G4EDF2_CLOBO</name>
<protein>
    <submittedName>
        <fullName evidence="1">Uncharacterized protein</fullName>
    </submittedName>
</protein>
<dbReference type="RefSeq" id="WP_061319513.1">
    <property type="nucleotide sequence ID" value="NZ_CP013849.1"/>
</dbReference>
<accession>A0A6G4EDF2</accession>
<proteinExistence type="predicted"/>
<gene>
    <name evidence="1" type="ORF">FC962_04645</name>
</gene>
<comment type="caution">
    <text evidence="1">The sequence shown here is derived from an EMBL/GenBank/DDBJ whole genome shotgun (WGS) entry which is preliminary data.</text>
</comment>
<dbReference type="Pfam" id="PF20536">
    <property type="entry name" value="DUF6751"/>
    <property type="match status" value="1"/>
</dbReference>
<dbReference type="AlphaFoldDB" id="A0A6G4EDF2"/>
<dbReference type="EMBL" id="SWRL01000002">
    <property type="protein sequence ID" value="NFH61198.1"/>
    <property type="molecule type" value="Genomic_DNA"/>
</dbReference>
<evidence type="ECO:0000313" key="1">
    <source>
        <dbReference type="EMBL" id="NFH61198.1"/>
    </source>
</evidence>
<sequence length="136" mass="15607">MGVLFKNADITIYNKFYDSTNDIDKYQRTVIKGVNWQSKRNGTVSDKGLLLADSTLIFINKLDNYISPKNFLKLSNEERPNYFTFAPGDKIVKDITDFEVTGVKPYRIADLESEFDNVIDIKSVNELSTHWEVEGV</sequence>